<organism evidence="4 5">
    <name type="scientific">Luteolibacter algae</name>
    <dbReference type="NCBI Taxonomy" id="454151"/>
    <lineage>
        <taxon>Bacteria</taxon>
        <taxon>Pseudomonadati</taxon>
        <taxon>Verrucomicrobiota</taxon>
        <taxon>Verrucomicrobiia</taxon>
        <taxon>Verrucomicrobiales</taxon>
        <taxon>Verrucomicrobiaceae</taxon>
        <taxon>Luteolibacter</taxon>
    </lineage>
</organism>
<dbReference type="InterPro" id="IPR011650">
    <property type="entry name" value="Peptidase_M20_dimer"/>
</dbReference>
<comment type="similarity">
    <text evidence="1">Belongs to the peptidase M20 family.</text>
</comment>
<comment type="caution">
    <text evidence="4">The sequence shown here is derived from an EMBL/GenBank/DDBJ whole genome shotgun (WGS) entry which is preliminary data.</text>
</comment>
<dbReference type="InterPro" id="IPR036264">
    <property type="entry name" value="Bact_exopeptidase_dim_dom"/>
</dbReference>
<dbReference type="NCBIfam" id="NF006771">
    <property type="entry name" value="PRK09290.1-5"/>
    <property type="match status" value="1"/>
</dbReference>
<dbReference type="RefSeq" id="WP_386820652.1">
    <property type="nucleotide sequence ID" value="NZ_JBHUIT010000027.1"/>
</dbReference>
<evidence type="ECO:0000313" key="5">
    <source>
        <dbReference type="Proteomes" id="UP001597375"/>
    </source>
</evidence>
<proteinExistence type="inferred from homology"/>
<evidence type="ECO:0000256" key="1">
    <source>
        <dbReference type="ARBA" id="ARBA00006153"/>
    </source>
</evidence>
<sequence>MKTPEKLRVDIERIKSDILTLAAIGKNEQDRGIYRMAFSDKDMEGKRWLTKRISENGLEASSDGAANVSGVLKGEADYPRIYVGSHIDTVPCAGMLDGTLGVVVGLECLRVLCAEKIQPKKSLELIAFSDEEGRFGGTFGSEAFTGTLTMEKVESAKDLNGVRLWDAMAAHGMDPLKALDATRRPDEINSYLELHIEQGPVLDENRLQVGIVESITGLQSWSLRFTGEANHAGTTPMDYRKDAFMGLADFAHELPRILEENGGDHSRATIGKAEILPGAPNSVPGMVEFSLDFRDPSPEILNELSLAFQKALAAISRRRGLKFEFHIQGEIHPVASDSRLTELLQDQAETLGLNFTRMLSGAAHDAQLVGRIAPMAMIFVPSKGGMSHSPAEWTAWEDIEAGANLMLSTLYQLAMKPLGS</sequence>
<dbReference type="PANTHER" id="PTHR32494:SF5">
    <property type="entry name" value="ALLANTOATE AMIDOHYDROLASE"/>
    <property type="match status" value="1"/>
</dbReference>
<dbReference type="Proteomes" id="UP001597375">
    <property type="component" value="Unassembled WGS sequence"/>
</dbReference>
<dbReference type="InterPro" id="IPR010158">
    <property type="entry name" value="Amidase_Cbmase"/>
</dbReference>
<gene>
    <name evidence="4" type="ORF">ACFSSA_11845</name>
</gene>
<feature type="domain" description="Peptidase M20 dimerisation" evidence="3">
    <location>
        <begin position="217"/>
        <end position="315"/>
    </location>
</feature>
<dbReference type="Pfam" id="PF01546">
    <property type="entry name" value="Peptidase_M20"/>
    <property type="match status" value="1"/>
</dbReference>
<dbReference type="GO" id="GO:0016787">
    <property type="term" value="F:hydrolase activity"/>
    <property type="evidence" value="ECO:0007669"/>
    <property type="project" value="UniProtKB-KW"/>
</dbReference>
<dbReference type="SUPFAM" id="SSF55031">
    <property type="entry name" value="Bacterial exopeptidase dimerisation domain"/>
    <property type="match status" value="1"/>
</dbReference>
<dbReference type="InterPro" id="IPR002933">
    <property type="entry name" value="Peptidase_M20"/>
</dbReference>
<dbReference type="EMBL" id="JBHUIT010000027">
    <property type="protein sequence ID" value="MFD2257367.1"/>
    <property type="molecule type" value="Genomic_DNA"/>
</dbReference>
<dbReference type="Pfam" id="PF07687">
    <property type="entry name" value="M20_dimer"/>
    <property type="match status" value="1"/>
</dbReference>
<dbReference type="CDD" id="cd03884">
    <property type="entry name" value="M20_bAS"/>
    <property type="match status" value="1"/>
</dbReference>
<accession>A0ABW5D8X3</accession>
<evidence type="ECO:0000313" key="4">
    <source>
        <dbReference type="EMBL" id="MFD2257367.1"/>
    </source>
</evidence>
<evidence type="ECO:0000256" key="2">
    <source>
        <dbReference type="ARBA" id="ARBA00022801"/>
    </source>
</evidence>
<dbReference type="PANTHER" id="PTHR32494">
    <property type="entry name" value="ALLANTOATE DEIMINASE-RELATED"/>
    <property type="match status" value="1"/>
</dbReference>
<name>A0ABW5D8X3_9BACT</name>
<keyword evidence="2 4" id="KW-0378">Hydrolase</keyword>
<keyword evidence="5" id="KW-1185">Reference proteome</keyword>
<dbReference type="Gene3D" id="3.30.70.360">
    <property type="match status" value="1"/>
</dbReference>
<protein>
    <submittedName>
        <fullName evidence="4">Zn-dependent hydrolase</fullName>
    </submittedName>
</protein>
<dbReference type="SUPFAM" id="SSF53187">
    <property type="entry name" value="Zn-dependent exopeptidases"/>
    <property type="match status" value="1"/>
</dbReference>
<dbReference type="Gene3D" id="3.40.630.10">
    <property type="entry name" value="Zn peptidases"/>
    <property type="match status" value="1"/>
</dbReference>
<dbReference type="NCBIfam" id="TIGR01879">
    <property type="entry name" value="hydantase"/>
    <property type="match status" value="1"/>
</dbReference>
<reference evidence="5" key="1">
    <citation type="journal article" date="2019" name="Int. J. Syst. Evol. Microbiol.">
        <title>The Global Catalogue of Microorganisms (GCM) 10K type strain sequencing project: providing services to taxonomists for standard genome sequencing and annotation.</title>
        <authorList>
            <consortium name="The Broad Institute Genomics Platform"/>
            <consortium name="The Broad Institute Genome Sequencing Center for Infectious Disease"/>
            <person name="Wu L."/>
            <person name="Ma J."/>
        </authorList>
    </citation>
    <scope>NUCLEOTIDE SEQUENCE [LARGE SCALE GENOMIC DNA]</scope>
    <source>
        <strain evidence="5">CGMCC 4.7106</strain>
    </source>
</reference>
<evidence type="ECO:0000259" key="3">
    <source>
        <dbReference type="Pfam" id="PF07687"/>
    </source>
</evidence>
<dbReference type="PIRSF" id="PIRSF001235">
    <property type="entry name" value="Amidase_carbamoylase"/>
    <property type="match status" value="1"/>
</dbReference>